<name>A0A7Y9TAL2_9BACT</name>
<proteinExistence type="predicted"/>
<dbReference type="Gene3D" id="3.10.560.10">
    <property type="entry name" value="Outer membrane lipoprotein wza domain like"/>
    <property type="match status" value="1"/>
</dbReference>
<dbReference type="Proteomes" id="UP000534186">
    <property type="component" value="Unassembled WGS sequence"/>
</dbReference>
<dbReference type="EMBL" id="JACCCV010000002">
    <property type="protein sequence ID" value="NYF52410.1"/>
    <property type="molecule type" value="Genomic_DNA"/>
</dbReference>
<dbReference type="Gene3D" id="3.30.1950.10">
    <property type="entry name" value="wza like domain"/>
    <property type="match status" value="1"/>
</dbReference>
<accession>A0A7Y9TAL2</accession>
<dbReference type="Pfam" id="PF02563">
    <property type="entry name" value="Poly_export"/>
    <property type="match status" value="1"/>
</dbReference>
<reference evidence="4 5" key="1">
    <citation type="submission" date="2020-07" db="EMBL/GenBank/DDBJ databases">
        <title>Genomic Encyclopedia of Type Strains, Phase IV (KMG-V): Genome sequencing to study the core and pangenomes of soil and plant-associated prokaryotes.</title>
        <authorList>
            <person name="Whitman W."/>
        </authorList>
    </citation>
    <scope>NUCLEOTIDE SEQUENCE [LARGE SCALE GENOMIC DNA]</scope>
    <source>
        <strain evidence="4 5">M8UP30</strain>
    </source>
</reference>
<gene>
    <name evidence="4" type="ORF">HDF12_002809</name>
</gene>
<evidence type="ECO:0000313" key="4">
    <source>
        <dbReference type="EMBL" id="NYF52410.1"/>
    </source>
</evidence>
<dbReference type="InterPro" id="IPR003715">
    <property type="entry name" value="Poly_export_N"/>
</dbReference>
<dbReference type="GO" id="GO:0015159">
    <property type="term" value="F:polysaccharide transmembrane transporter activity"/>
    <property type="evidence" value="ECO:0007669"/>
    <property type="project" value="InterPro"/>
</dbReference>
<evidence type="ECO:0000313" key="5">
    <source>
        <dbReference type="Proteomes" id="UP000534186"/>
    </source>
</evidence>
<keyword evidence="2" id="KW-1133">Transmembrane helix</keyword>
<evidence type="ECO:0000256" key="2">
    <source>
        <dbReference type="SAM" id="Phobius"/>
    </source>
</evidence>
<dbReference type="PANTHER" id="PTHR33619:SF3">
    <property type="entry name" value="POLYSACCHARIDE EXPORT PROTEIN GFCE-RELATED"/>
    <property type="match status" value="1"/>
</dbReference>
<keyword evidence="2" id="KW-0812">Transmembrane</keyword>
<sequence>MRQKQEDLRTEAEKQVYQVDWRRAWLASAIFLLMALGGRVAEAQFSGPALGITSEVNPPITITTDPAILFPGPRDVYLGVGDVFSIRIYGNADYTPLVRVGLDGTVQLPLIGSVLVDNLTVHQTQDLIAQKLKEAGMFRDPQVAIQITDSPNQIVTVIGELHGIVPVIGERRLFDVLAAVGSGAGGGGAAGNGGGATTVVVGGGGLPATASHIITINRYGVAEPIVIDLGTDPAKSALINIPIYPRDTIIIPRVGVVYLLGAFKTQGAIPLQQNSPITLMKVAALAGGPGYEGRFNDLRIIRTTGTTRQMVKVDISKVINGKVPDPVLQAEDIVLLPTNPMKAAIKNGGIATLLGIASILILAIQQ</sequence>
<dbReference type="AlphaFoldDB" id="A0A7Y9TAL2"/>
<keyword evidence="1" id="KW-0732">Signal</keyword>
<evidence type="ECO:0000256" key="1">
    <source>
        <dbReference type="ARBA" id="ARBA00022729"/>
    </source>
</evidence>
<feature type="transmembrane region" description="Helical" evidence="2">
    <location>
        <begin position="21"/>
        <end position="41"/>
    </location>
</feature>
<feature type="domain" description="Polysaccharide export protein N-terminal" evidence="3">
    <location>
        <begin position="74"/>
        <end position="147"/>
    </location>
</feature>
<organism evidence="4 5">
    <name type="scientific">Tunturiibacter lichenicola</name>
    <dbReference type="NCBI Taxonomy" id="2051959"/>
    <lineage>
        <taxon>Bacteria</taxon>
        <taxon>Pseudomonadati</taxon>
        <taxon>Acidobacteriota</taxon>
        <taxon>Terriglobia</taxon>
        <taxon>Terriglobales</taxon>
        <taxon>Acidobacteriaceae</taxon>
        <taxon>Tunturiibacter</taxon>
    </lineage>
</organism>
<keyword evidence="2" id="KW-0472">Membrane</keyword>
<protein>
    <submittedName>
        <fullName evidence="4">Polysaccharide export outer membrane protein</fullName>
    </submittedName>
</protein>
<dbReference type="InterPro" id="IPR049712">
    <property type="entry name" value="Poly_export"/>
</dbReference>
<comment type="caution">
    <text evidence="4">The sequence shown here is derived from an EMBL/GenBank/DDBJ whole genome shotgun (WGS) entry which is preliminary data.</text>
</comment>
<evidence type="ECO:0000259" key="3">
    <source>
        <dbReference type="Pfam" id="PF02563"/>
    </source>
</evidence>
<dbReference type="PANTHER" id="PTHR33619">
    <property type="entry name" value="POLYSACCHARIDE EXPORT PROTEIN GFCE-RELATED"/>
    <property type="match status" value="1"/>
</dbReference>